<protein>
    <recommendedName>
        <fullName evidence="3">J domain-containing protein</fullName>
    </recommendedName>
</protein>
<evidence type="ECO:0000259" key="3">
    <source>
        <dbReference type="PROSITE" id="PS50076"/>
    </source>
</evidence>
<sequence length="182" mass="21317">MQIQYLTNVSNLAELKKAYQRLCFKHHPDRGGKTEVMQTINAEYDFLLQNLIDEEDESNYSEEKFWKSKEHQTEVEKLVQEKIYELVGKGFKGIRIEQVGVWIWVSGDTKPYKEELKEMGFKWSTSHKKWSFAGQKSGWTKKGMNYIRKKYGAKTVKNENDQDTGKQDNKQGRSIPNKAKLA</sequence>
<evidence type="ECO:0000256" key="2">
    <source>
        <dbReference type="SAM" id="MobiDB-lite"/>
    </source>
</evidence>
<dbReference type="eggNOG" id="COG2214">
    <property type="taxonomic scope" value="Bacteria"/>
</dbReference>
<feature type="compositionally biased region" description="Basic and acidic residues" evidence="2">
    <location>
        <begin position="156"/>
        <end position="171"/>
    </location>
</feature>
<dbReference type="CDD" id="cd06257">
    <property type="entry name" value="DnaJ"/>
    <property type="match status" value="1"/>
</dbReference>
<dbReference type="InterPro" id="IPR001623">
    <property type="entry name" value="DnaJ_domain"/>
</dbReference>
<evidence type="ECO:0000313" key="4">
    <source>
        <dbReference type="EMBL" id="ENW02925.1"/>
    </source>
</evidence>
<dbReference type="PROSITE" id="PS50076">
    <property type="entry name" value="DNAJ_2"/>
    <property type="match status" value="1"/>
</dbReference>
<evidence type="ECO:0000313" key="5">
    <source>
        <dbReference type="Proteomes" id="UP000017670"/>
    </source>
</evidence>
<dbReference type="Proteomes" id="UP000017670">
    <property type="component" value="Unassembled WGS sequence"/>
</dbReference>
<reference evidence="4 5" key="1">
    <citation type="submission" date="2013-02" db="EMBL/GenBank/DDBJ databases">
        <title>The Genome Sequence of Acinetobacter beijerinckii CIP 110307.</title>
        <authorList>
            <consortium name="The Broad Institute Genome Sequencing Platform"/>
            <consortium name="The Broad Institute Genome Sequencing Center for Infectious Disease"/>
            <person name="Cerqueira G."/>
            <person name="Feldgarden M."/>
            <person name="Courvalin P."/>
            <person name="Perichon B."/>
            <person name="Grillot-Courvalin C."/>
            <person name="Clermont D."/>
            <person name="Rocha E."/>
            <person name="Yoon E.-J."/>
            <person name="Nemec A."/>
            <person name="Walker B."/>
            <person name="Young S.K."/>
            <person name="Zeng Q."/>
            <person name="Gargeya S."/>
            <person name="Fitzgerald M."/>
            <person name="Haas B."/>
            <person name="Abouelleil A."/>
            <person name="Alvarado L."/>
            <person name="Arachchi H.M."/>
            <person name="Berlin A.M."/>
            <person name="Chapman S.B."/>
            <person name="Dewar J."/>
            <person name="Goldberg J."/>
            <person name="Griggs A."/>
            <person name="Gujja S."/>
            <person name="Hansen M."/>
            <person name="Howarth C."/>
            <person name="Imamovic A."/>
            <person name="Larimer J."/>
            <person name="McCowan C."/>
            <person name="Murphy C."/>
            <person name="Neiman D."/>
            <person name="Pearson M."/>
            <person name="Priest M."/>
            <person name="Roberts A."/>
            <person name="Saif S."/>
            <person name="Shea T."/>
            <person name="Sisk P."/>
            <person name="Sykes S."/>
            <person name="Wortman J."/>
            <person name="Nusbaum C."/>
            <person name="Birren B."/>
        </authorList>
    </citation>
    <scope>NUCLEOTIDE SEQUENCE [LARGE SCALE GENOMIC DNA]</scope>
    <source>
        <strain evidence="4 5">CIP 110307</strain>
    </source>
</reference>
<dbReference type="SUPFAM" id="SSF46565">
    <property type="entry name" value="Chaperone J-domain"/>
    <property type="match status" value="1"/>
</dbReference>
<dbReference type="AlphaFoldDB" id="N9F6I1"/>
<comment type="caution">
    <text evidence="4">The sequence shown here is derived from an EMBL/GenBank/DDBJ whole genome shotgun (WGS) entry which is preliminary data.</text>
</comment>
<dbReference type="Gene3D" id="1.10.287.110">
    <property type="entry name" value="DnaJ domain"/>
    <property type="match status" value="1"/>
</dbReference>
<keyword evidence="5" id="KW-1185">Reference proteome</keyword>
<proteinExistence type="predicted"/>
<dbReference type="GeneID" id="29858267"/>
<dbReference type="HOGENOM" id="CLU_095264_1_0_6"/>
<name>N9F6I1_9GAMM</name>
<dbReference type="PATRIC" id="fig|1217648.3.peg.3241"/>
<keyword evidence="1" id="KW-0143">Chaperone</keyword>
<dbReference type="RefSeq" id="WP_005063285.1">
    <property type="nucleotide sequence ID" value="NZ_KB849767.1"/>
</dbReference>
<dbReference type="STRING" id="262668.GCA_000931715_00095"/>
<organism evidence="4 5">
    <name type="scientific">Acinetobacter beijerinckii CIP 110307</name>
    <dbReference type="NCBI Taxonomy" id="1217648"/>
    <lineage>
        <taxon>Bacteria</taxon>
        <taxon>Pseudomonadati</taxon>
        <taxon>Pseudomonadota</taxon>
        <taxon>Gammaproteobacteria</taxon>
        <taxon>Moraxellales</taxon>
        <taxon>Moraxellaceae</taxon>
        <taxon>Acinetobacter</taxon>
    </lineage>
</organism>
<dbReference type="InterPro" id="IPR036869">
    <property type="entry name" value="J_dom_sf"/>
</dbReference>
<feature type="region of interest" description="Disordered" evidence="2">
    <location>
        <begin position="151"/>
        <end position="182"/>
    </location>
</feature>
<gene>
    <name evidence="4" type="ORF">F933_03331</name>
</gene>
<accession>N9F6I1</accession>
<feature type="domain" description="J" evidence="3">
    <location>
        <begin position="1"/>
        <end position="64"/>
    </location>
</feature>
<dbReference type="EMBL" id="APQL01000013">
    <property type="protein sequence ID" value="ENW02925.1"/>
    <property type="molecule type" value="Genomic_DNA"/>
</dbReference>
<evidence type="ECO:0000256" key="1">
    <source>
        <dbReference type="ARBA" id="ARBA00023186"/>
    </source>
</evidence>